<reference evidence="3" key="1">
    <citation type="submission" date="2020-10" db="EMBL/GenBank/DDBJ databases">
        <title>Chromosome-scale genome assembly of the Allis shad, Alosa alosa.</title>
        <authorList>
            <person name="Margot Z."/>
            <person name="Christophe K."/>
            <person name="Cabau C."/>
            <person name="Louis A."/>
            <person name="Berthelot C."/>
            <person name="Parey E."/>
            <person name="Roest Crollius H."/>
            <person name="Montfort J."/>
            <person name="Robinson-Rechavi M."/>
            <person name="Bucao C."/>
            <person name="Bouchez O."/>
            <person name="Gislard M."/>
            <person name="Lluch J."/>
            <person name="Milhes M."/>
            <person name="Lampietro C."/>
            <person name="Lopez Roques C."/>
            <person name="Donnadieu C."/>
            <person name="Braasch I."/>
            <person name="Desvignes T."/>
            <person name="Postlethwait J."/>
            <person name="Bobe J."/>
            <person name="Guiguen Y."/>
        </authorList>
    </citation>
    <scope>NUCLEOTIDE SEQUENCE</scope>
    <source>
        <strain evidence="3">M-15738</strain>
        <tissue evidence="3">Blood</tissue>
    </source>
</reference>
<comment type="caution">
    <text evidence="3">The sequence shown here is derived from an EMBL/GenBank/DDBJ whole genome shotgun (WGS) entry which is preliminary data.</text>
</comment>
<feature type="region of interest" description="Disordered" evidence="2">
    <location>
        <begin position="89"/>
        <end position="111"/>
    </location>
</feature>
<dbReference type="AlphaFoldDB" id="A0AAV6G6D8"/>
<gene>
    <name evidence="3" type="ORF">AALO_G00195430</name>
</gene>
<protein>
    <submittedName>
        <fullName evidence="3">Uncharacterized protein</fullName>
    </submittedName>
</protein>
<feature type="coiled-coil region" evidence="1">
    <location>
        <begin position="19"/>
        <end position="88"/>
    </location>
</feature>
<dbReference type="Proteomes" id="UP000823561">
    <property type="component" value="Chromosome 14"/>
</dbReference>
<dbReference type="PANTHER" id="PTHR18881">
    <property type="entry name" value="POLYAMINE-MODULATED FACTOR 1-BINDING PROTEIN 1-RELATED"/>
    <property type="match status" value="1"/>
</dbReference>
<feature type="coiled-coil region" evidence="1">
    <location>
        <begin position="276"/>
        <end position="303"/>
    </location>
</feature>
<dbReference type="Gene3D" id="1.20.58.1540">
    <property type="entry name" value="Actin interacting protein 3, C-terminal domain"/>
    <property type="match status" value="1"/>
</dbReference>
<keyword evidence="1" id="KW-0175">Coiled coil</keyword>
<name>A0AAV6G6D8_9TELE</name>
<sequence length="357" mass="40978">MEAPQLSLLQQLREMSLSHRETQAKMEEREAQLQELQDTITELHQDISQKDHDKLWQLQQLHHLESRVKELTEEVQNSEETIAQLKQEMSVRTPSSLTREVSTDASGPSGTELLKAELSSRDATIERLRRDLLLSHQARDTQCAQLDVQEQRVCELLRELQERQLELQRGHGRLQQLHRERAAQESQAEQLRAQLSEVRGRLSLVEVENEALLGFKREQGAEVERLSAELSSMRAAQELERAETAEAQRRCGELQAKLDLTCTQLQESQRTTQEAARKAQEDSQELQWELKSLKSQLDSVNQQVGSSPLCCPIALCYRTAQSTYSTCFYTQRHPYKQPQKPTVLGRCPLHPSTCFCT</sequence>
<dbReference type="InterPro" id="IPR037391">
    <property type="entry name" value="PMF1-bd"/>
</dbReference>
<evidence type="ECO:0000313" key="4">
    <source>
        <dbReference type="Proteomes" id="UP000823561"/>
    </source>
</evidence>
<dbReference type="PANTHER" id="PTHR18881:SF2">
    <property type="entry name" value="POLYAMINE-MODULATED FACTOR 1-BINDING PROTEIN 1"/>
    <property type="match status" value="1"/>
</dbReference>
<evidence type="ECO:0000313" key="3">
    <source>
        <dbReference type="EMBL" id="KAG5270689.1"/>
    </source>
</evidence>
<evidence type="ECO:0000256" key="2">
    <source>
        <dbReference type="SAM" id="MobiDB-lite"/>
    </source>
</evidence>
<keyword evidence="4" id="KW-1185">Reference proteome</keyword>
<organism evidence="3 4">
    <name type="scientific">Alosa alosa</name>
    <name type="common">allis shad</name>
    <dbReference type="NCBI Taxonomy" id="278164"/>
    <lineage>
        <taxon>Eukaryota</taxon>
        <taxon>Metazoa</taxon>
        <taxon>Chordata</taxon>
        <taxon>Craniata</taxon>
        <taxon>Vertebrata</taxon>
        <taxon>Euteleostomi</taxon>
        <taxon>Actinopterygii</taxon>
        <taxon>Neopterygii</taxon>
        <taxon>Teleostei</taxon>
        <taxon>Clupei</taxon>
        <taxon>Clupeiformes</taxon>
        <taxon>Clupeoidei</taxon>
        <taxon>Clupeidae</taxon>
        <taxon>Alosa</taxon>
    </lineage>
</organism>
<dbReference type="EMBL" id="JADWDJ010000014">
    <property type="protein sequence ID" value="KAG5270689.1"/>
    <property type="molecule type" value="Genomic_DNA"/>
</dbReference>
<feature type="compositionally biased region" description="Polar residues" evidence="2">
    <location>
        <begin position="90"/>
        <end position="109"/>
    </location>
</feature>
<accession>A0AAV6G6D8</accession>
<proteinExistence type="predicted"/>
<feature type="coiled-coil region" evidence="1">
    <location>
        <begin position="174"/>
        <end position="208"/>
    </location>
</feature>
<dbReference type="GO" id="GO:0007283">
    <property type="term" value="P:spermatogenesis"/>
    <property type="evidence" value="ECO:0007669"/>
    <property type="project" value="TreeGrafter"/>
</dbReference>
<evidence type="ECO:0000256" key="1">
    <source>
        <dbReference type="SAM" id="Coils"/>
    </source>
</evidence>